<evidence type="ECO:0000313" key="4">
    <source>
        <dbReference type="Proteomes" id="UP001530293"/>
    </source>
</evidence>
<gene>
    <name evidence="3" type="ORF">ACHAWU_005199</name>
</gene>
<dbReference type="Proteomes" id="UP001530293">
    <property type="component" value="Unassembled WGS sequence"/>
</dbReference>
<organism evidence="3 4">
    <name type="scientific">Discostella pseudostelligera</name>
    <dbReference type="NCBI Taxonomy" id="259834"/>
    <lineage>
        <taxon>Eukaryota</taxon>
        <taxon>Sar</taxon>
        <taxon>Stramenopiles</taxon>
        <taxon>Ochrophyta</taxon>
        <taxon>Bacillariophyta</taxon>
        <taxon>Coscinodiscophyceae</taxon>
        <taxon>Thalassiosirophycidae</taxon>
        <taxon>Stephanodiscales</taxon>
        <taxon>Stephanodiscaceae</taxon>
        <taxon>Discostella</taxon>
    </lineage>
</organism>
<sequence length="284" mass="30634">MEAIVLHRLVVIIVAALLQLLSHGSEAFSCGRRCSRPRQSSSWSLNSHDRNDRSQHSQRSPNNKVATIAHNPTTCHPLLRRGVLVKTAEVLSASTIALLVNPSSSSSTPTSSLPSDRVYLRGTVTLQPGQSIPSSSEAALYITVRPNVPDDAPRAILDGTRGKSPPVLSARFPIVSSTTEGGKFFPFEFQLTQQNLTPEGALQLPTTTTAETEVGDGSKMLWWEKNGKDLIVSARLDTDGVASTRDPEDLVGRGISSHSSERTNVVSIELRGRGMFGKSVTARK</sequence>
<dbReference type="EMBL" id="JALLBG020000161">
    <property type="protein sequence ID" value="KAL3761062.1"/>
    <property type="molecule type" value="Genomic_DNA"/>
</dbReference>
<feature type="region of interest" description="Disordered" evidence="1">
    <location>
        <begin position="29"/>
        <end position="69"/>
    </location>
</feature>
<feature type="signal peptide" evidence="2">
    <location>
        <begin position="1"/>
        <end position="27"/>
    </location>
</feature>
<keyword evidence="4" id="KW-1185">Reference proteome</keyword>
<evidence type="ECO:0000256" key="2">
    <source>
        <dbReference type="SAM" id="SignalP"/>
    </source>
</evidence>
<comment type="caution">
    <text evidence="3">The sequence shown here is derived from an EMBL/GenBank/DDBJ whole genome shotgun (WGS) entry which is preliminary data.</text>
</comment>
<reference evidence="3 4" key="1">
    <citation type="submission" date="2024-10" db="EMBL/GenBank/DDBJ databases">
        <title>Updated reference genomes for cyclostephanoid diatoms.</title>
        <authorList>
            <person name="Roberts W.R."/>
            <person name="Alverson A.J."/>
        </authorList>
    </citation>
    <scope>NUCLEOTIDE SEQUENCE [LARGE SCALE GENOMIC DNA]</scope>
    <source>
        <strain evidence="3 4">AJA232-27</strain>
    </source>
</reference>
<proteinExistence type="predicted"/>
<evidence type="ECO:0000256" key="1">
    <source>
        <dbReference type="SAM" id="MobiDB-lite"/>
    </source>
</evidence>
<keyword evidence="2" id="KW-0732">Signal</keyword>
<evidence type="ECO:0000313" key="3">
    <source>
        <dbReference type="EMBL" id="KAL3761062.1"/>
    </source>
</evidence>
<protein>
    <submittedName>
        <fullName evidence="3">Uncharacterized protein</fullName>
    </submittedName>
</protein>
<feature type="chain" id="PRO_5044755124" evidence="2">
    <location>
        <begin position="28"/>
        <end position="284"/>
    </location>
</feature>
<dbReference type="AlphaFoldDB" id="A0ABD3MFY8"/>
<accession>A0ABD3MFY8</accession>
<name>A0ABD3MFY8_9STRA</name>
<feature type="compositionally biased region" description="Polar residues" evidence="1">
    <location>
        <begin position="57"/>
        <end position="69"/>
    </location>
</feature>
<feature type="compositionally biased region" description="Polar residues" evidence="1">
    <location>
        <begin position="37"/>
        <end position="46"/>
    </location>
</feature>